<evidence type="ECO:0000259" key="5">
    <source>
        <dbReference type="Pfam" id="PF01420"/>
    </source>
</evidence>
<dbReference type="InterPro" id="IPR044946">
    <property type="entry name" value="Restrct_endonuc_typeI_TRD_sf"/>
</dbReference>
<dbReference type="GO" id="GO:0009307">
    <property type="term" value="P:DNA restriction-modification system"/>
    <property type="evidence" value="ECO:0007669"/>
    <property type="project" value="UniProtKB-KW"/>
</dbReference>
<dbReference type="PANTHER" id="PTHR43140:SF1">
    <property type="entry name" value="TYPE I RESTRICTION ENZYME ECOKI SPECIFICITY SUBUNIT"/>
    <property type="match status" value="1"/>
</dbReference>
<dbReference type="InterPro" id="IPR000055">
    <property type="entry name" value="Restrct_endonuc_typeI_TRD"/>
</dbReference>
<accession>M2NFW2</accession>
<dbReference type="Pfam" id="PF01420">
    <property type="entry name" value="Methylase_S"/>
    <property type="match status" value="1"/>
</dbReference>
<name>M2NFW2_9FIRM</name>
<organism evidence="6 7">
    <name type="scientific">Eggerthia catenaformis OT 569 = DSM 20559</name>
    <dbReference type="NCBI Taxonomy" id="999415"/>
    <lineage>
        <taxon>Bacteria</taxon>
        <taxon>Bacillati</taxon>
        <taxon>Bacillota</taxon>
        <taxon>Erysipelotrichia</taxon>
        <taxon>Erysipelotrichales</taxon>
        <taxon>Coprobacillaceae</taxon>
        <taxon>Eggerthia</taxon>
    </lineage>
</organism>
<dbReference type="BioCyc" id="ECAT999415-HMP:GTTI-682-MONOMER"/>
<dbReference type="Gene3D" id="3.90.220.20">
    <property type="entry name" value="DNA methylase specificity domains"/>
    <property type="match status" value="1"/>
</dbReference>
<dbReference type="InterPro" id="IPR051212">
    <property type="entry name" value="Type-I_RE_S_subunit"/>
</dbReference>
<evidence type="ECO:0000256" key="3">
    <source>
        <dbReference type="ARBA" id="ARBA00023125"/>
    </source>
</evidence>
<dbReference type="AlphaFoldDB" id="M2NFW2"/>
<dbReference type="EMBL" id="AGEJ01000011">
    <property type="protein sequence ID" value="EMD17098.1"/>
    <property type="molecule type" value="Genomic_DNA"/>
</dbReference>
<sequence>MEKAADIAGVKLFGGEWKSLGEFCECYDGTHQTPKYTNEGIPFASVQNIKNIYGTDKFISTEAFNEYKIKPRKDDLFMTRIGDIGTCALVENNEDLAYYVTLTLLRPNQNIVLSKFLKYLIESKHGKKELDKRTLHMANPIKINLGEIPKLRFLIPPMTVQEYIISILDKFDTIVKNISQGLPKEIELRQKQYEYYREKLLDFDKND</sequence>
<evidence type="ECO:0000313" key="6">
    <source>
        <dbReference type="EMBL" id="EMD17098.1"/>
    </source>
</evidence>
<evidence type="ECO:0000313" key="7">
    <source>
        <dbReference type="Proteomes" id="UP000011758"/>
    </source>
</evidence>
<evidence type="ECO:0000256" key="2">
    <source>
        <dbReference type="ARBA" id="ARBA00022747"/>
    </source>
</evidence>
<dbReference type="GO" id="GO:0003677">
    <property type="term" value="F:DNA binding"/>
    <property type="evidence" value="ECO:0007669"/>
    <property type="project" value="UniProtKB-KW"/>
</dbReference>
<gene>
    <name evidence="6" type="ORF">HMPREF9943_00661</name>
</gene>
<dbReference type="SUPFAM" id="SSF116734">
    <property type="entry name" value="DNA methylase specificity domain"/>
    <property type="match status" value="1"/>
</dbReference>
<evidence type="ECO:0000256" key="4">
    <source>
        <dbReference type="ARBA" id="ARBA00038652"/>
    </source>
</evidence>
<feature type="domain" description="Type I restriction modification DNA specificity" evidence="5">
    <location>
        <begin position="18"/>
        <end position="187"/>
    </location>
</feature>
<comment type="subunit">
    <text evidence="4">The methyltransferase is composed of M and S polypeptides.</text>
</comment>
<comment type="similarity">
    <text evidence="1">Belongs to the type-I restriction system S methylase family.</text>
</comment>
<keyword evidence="2" id="KW-0680">Restriction system</keyword>
<dbReference type="PATRIC" id="fig|999415.3.peg.660"/>
<evidence type="ECO:0000256" key="1">
    <source>
        <dbReference type="ARBA" id="ARBA00010923"/>
    </source>
</evidence>
<reference evidence="6 7" key="1">
    <citation type="submission" date="2013-02" db="EMBL/GenBank/DDBJ databases">
        <title>The Genome Sequence of Lactobacillus catenaformis F0143.</title>
        <authorList>
            <consortium name="The Broad Institute Genome Sequencing Platform"/>
            <person name="Earl A."/>
            <person name="Ward D."/>
            <person name="Feldgarden M."/>
            <person name="Gevers D."/>
            <person name="Izard J."/>
            <person name="Blanton J.M."/>
            <person name="Mathney J."/>
            <person name="Dewhirst F.E."/>
            <person name="Young S.K."/>
            <person name="Zeng Q."/>
            <person name="Gargeya S."/>
            <person name="Fitzgerald M."/>
            <person name="Haas B."/>
            <person name="Abouelleil A."/>
            <person name="Alvarado L."/>
            <person name="Arachchi H.M."/>
            <person name="Berlin A."/>
            <person name="Chapman S.B."/>
            <person name="Gearin G."/>
            <person name="Goldberg J."/>
            <person name="Griggs A."/>
            <person name="Gujja S."/>
            <person name="Hansen M."/>
            <person name="Heiman D."/>
            <person name="Howarth C."/>
            <person name="Larimer J."/>
            <person name="Lui A."/>
            <person name="MacDonald P.J.P."/>
            <person name="McCowen C."/>
            <person name="Montmayeur A."/>
            <person name="Murphy C."/>
            <person name="Neiman D."/>
            <person name="Pearson M."/>
            <person name="Priest M."/>
            <person name="Roberts A."/>
            <person name="Saif S."/>
            <person name="Shea T."/>
            <person name="Sisk P."/>
            <person name="Stolte C."/>
            <person name="Sykes S."/>
            <person name="Wortman J."/>
            <person name="Nusbaum C."/>
            <person name="Birren B."/>
        </authorList>
    </citation>
    <scope>NUCLEOTIDE SEQUENCE [LARGE SCALE GENOMIC DNA]</scope>
    <source>
        <strain evidence="6 7">OT 569</strain>
    </source>
</reference>
<dbReference type="STRING" id="999415.HMPREF9943_00661"/>
<comment type="caution">
    <text evidence="6">The sequence shown here is derived from an EMBL/GenBank/DDBJ whole genome shotgun (WGS) entry which is preliminary data.</text>
</comment>
<protein>
    <recommendedName>
        <fullName evidence="5">Type I restriction modification DNA specificity domain-containing protein</fullName>
    </recommendedName>
</protein>
<dbReference type="Proteomes" id="UP000011758">
    <property type="component" value="Unassembled WGS sequence"/>
</dbReference>
<keyword evidence="3" id="KW-0238">DNA-binding</keyword>
<keyword evidence="7" id="KW-1185">Reference proteome</keyword>
<proteinExistence type="inferred from homology"/>
<dbReference type="eggNOG" id="COG0732">
    <property type="taxonomic scope" value="Bacteria"/>
</dbReference>
<dbReference type="PANTHER" id="PTHR43140">
    <property type="entry name" value="TYPE-1 RESTRICTION ENZYME ECOKI SPECIFICITY PROTEIN"/>
    <property type="match status" value="1"/>
</dbReference>
<dbReference type="RefSeq" id="WP_004802017.1">
    <property type="nucleotide sequence ID" value="NZ_KB446647.1"/>
</dbReference>